<dbReference type="SUPFAM" id="SSF56784">
    <property type="entry name" value="HAD-like"/>
    <property type="match status" value="1"/>
</dbReference>
<keyword evidence="7" id="KW-0113">Calvin cycle</keyword>
<sequence length="250" mass="26428">MVMEQDRLAALLARTDAAIVDLDGTMVDTLGDFAEALGRMLRDLQLPAIAPAQIARMVGKGSEHLLRSVLKQVLTPDGKAPAAIEMEAKVEALYPRAWERYEHHYLAINGQFATLYPGVAEGLQALRGAGLALACLTNKPTAFARPLLRAKGLEGFFDHVFGGDAFARKKPDPLPLQKACEALGTAPARTLMVGDSSNDAQAARAAGCPVVLVTYGYNHGQPVQAVDADGFIHALPELAAARGAGHAAAR</sequence>
<dbReference type="PANTHER" id="PTHR43434:SF1">
    <property type="entry name" value="PHOSPHOGLYCOLATE PHOSPHATASE"/>
    <property type="match status" value="1"/>
</dbReference>
<evidence type="ECO:0000256" key="9">
    <source>
        <dbReference type="ARBA" id="ARBA00022801"/>
    </source>
</evidence>
<dbReference type="RefSeq" id="WP_094438736.1">
    <property type="nucleotide sequence ID" value="NZ_NKDB02000002.1"/>
</dbReference>
<dbReference type="InterPro" id="IPR037512">
    <property type="entry name" value="PGPase_prok"/>
</dbReference>
<dbReference type="HAMAP" id="MF_00495">
    <property type="entry name" value="GPH_hydrolase_bact"/>
    <property type="match status" value="1"/>
</dbReference>
<dbReference type="GO" id="GO:0005829">
    <property type="term" value="C:cytosol"/>
    <property type="evidence" value="ECO:0007669"/>
    <property type="project" value="TreeGrafter"/>
</dbReference>
<dbReference type="InterPro" id="IPR023214">
    <property type="entry name" value="HAD_sf"/>
</dbReference>
<dbReference type="SFLD" id="SFLDG01129">
    <property type="entry name" value="C1.5:_HAD__Beta-PGM__Phosphata"/>
    <property type="match status" value="1"/>
</dbReference>
<dbReference type="SFLD" id="SFLDG01135">
    <property type="entry name" value="C1.5.6:_HAD__Beta-PGM__Phospha"/>
    <property type="match status" value="1"/>
</dbReference>
<dbReference type="InterPro" id="IPR050155">
    <property type="entry name" value="HAD-like_hydrolase_sf"/>
</dbReference>
<dbReference type="Gene3D" id="1.10.150.240">
    <property type="entry name" value="Putative phosphatase, domain 2"/>
    <property type="match status" value="1"/>
</dbReference>
<evidence type="ECO:0000256" key="10">
    <source>
        <dbReference type="ARBA" id="ARBA00022842"/>
    </source>
</evidence>
<protein>
    <recommendedName>
        <fullName evidence="6 13">Phosphoglycolate phosphatase</fullName>
        <shortName evidence="13">PGP</shortName>
        <shortName evidence="13">PGPase</shortName>
        <ecNumber evidence="6 13">3.1.3.18</ecNumber>
    </recommendedName>
</protein>
<keyword evidence="10 13" id="KW-0460">Magnesium</keyword>
<dbReference type="NCBIfam" id="TIGR01549">
    <property type="entry name" value="HAD-SF-IA-v1"/>
    <property type="match status" value="1"/>
</dbReference>
<dbReference type="GO" id="GO:0019253">
    <property type="term" value="P:reductive pentose-phosphate cycle"/>
    <property type="evidence" value="ECO:0007669"/>
    <property type="project" value="UniProtKB-KW"/>
</dbReference>
<dbReference type="PANTHER" id="PTHR43434">
    <property type="entry name" value="PHOSPHOGLYCOLATE PHOSPHATASE"/>
    <property type="match status" value="1"/>
</dbReference>
<gene>
    <name evidence="14" type="primary">gph</name>
    <name evidence="14" type="ORF">CE154_014715</name>
</gene>
<evidence type="ECO:0000256" key="8">
    <source>
        <dbReference type="ARBA" id="ARBA00022723"/>
    </source>
</evidence>
<comment type="cofactor">
    <cofactor evidence="2 13">
        <name>Mg(2+)</name>
        <dbReference type="ChEBI" id="CHEBI:18420"/>
    </cofactor>
</comment>
<keyword evidence="9 13" id="KW-0378">Hydrolase</keyword>
<dbReference type="InterPro" id="IPR006439">
    <property type="entry name" value="HAD-SF_hydro_IA"/>
</dbReference>
<comment type="catalytic activity">
    <reaction evidence="1 13">
        <text>2-phosphoglycolate + H2O = glycolate + phosphate</text>
        <dbReference type="Rhea" id="RHEA:14369"/>
        <dbReference type="ChEBI" id="CHEBI:15377"/>
        <dbReference type="ChEBI" id="CHEBI:29805"/>
        <dbReference type="ChEBI" id="CHEBI:43474"/>
        <dbReference type="ChEBI" id="CHEBI:58033"/>
        <dbReference type="EC" id="3.1.3.18"/>
    </reaction>
</comment>
<organism evidence="14 15">
    <name type="scientific">Alicycliphilus denitrificans</name>
    <dbReference type="NCBI Taxonomy" id="179636"/>
    <lineage>
        <taxon>Bacteria</taxon>
        <taxon>Pseudomonadati</taxon>
        <taxon>Pseudomonadota</taxon>
        <taxon>Betaproteobacteria</taxon>
        <taxon>Burkholderiales</taxon>
        <taxon>Comamonadaceae</taxon>
        <taxon>Alicycliphilus</taxon>
    </lineage>
</organism>
<evidence type="ECO:0000256" key="4">
    <source>
        <dbReference type="ARBA" id="ARBA00006171"/>
    </source>
</evidence>
<reference evidence="14 15" key="1">
    <citation type="submission" date="2018-09" db="EMBL/GenBank/DDBJ databases">
        <title>Genome comparison of Alicycliphilus sp. BQ1, a polyurethanolytic bacterium, with its closest phylogenetic relatives Alicycliphilus denitrificans BC and K601, unable to attack polyurethane.</title>
        <authorList>
            <person name="Loza-Tavera H."/>
            <person name="Lozano L."/>
            <person name="Cevallos M."/>
            <person name="Maya-Lucas O."/>
            <person name="Garcia-Mena J."/>
            <person name="Hernandez J."/>
        </authorList>
    </citation>
    <scope>NUCLEOTIDE SEQUENCE [LARGE SCALE GENOMIC DNA]</scope>
    <source>
        <strain evidence="14 15">BQ1</strain>
    </source>
</reference>
<keyword evidence="11 13" id="KW-0119">Carbohydrate metabolism</keyword>
<dbReference type="EMBL" id="NKDB02000002">
    <property type="protein sequence ID" value="RKJ97453.1"/>
    <property type="molecule type" value="Genomic_DNA"/>
</dbReference>
<comment type="pathway">
    <text evidence="3 13">Organic acid metabolism; glycolate biosynthesis; glycolate from 2-phosphoglycolate: step 1/1.</text>
</comment>
<dbReference type="GO" id="GO:0006281">
    <property type="term" value="P:DNA repair"/>
    <property type="evidence" value="ECO:0007669"/>
    <property type="project" value="TreeGrafter"/>
</dbReference>
<accession>A0A3R7EEY5</accession>
<comment type="subunit">
    <text evidence="5">Homotrimer.</text>
</comment>
<evidence type="ECO:0000313" key="14">
    <source>
        <dbReference type="EMBL" id="RKJ97453.1"/>
    </source>
</evidence>
<evidence type="ECO:0000256" key="1">
    <source>
        <dbReference type="ARBA" id="ARBA00000830"/>
    </source>
</evidence>
<keyword evidence="8 13" id="KW-0479">Metal-binding</keyword>
<proteinExistence type="inferred from homology"/>
<feature type="binding site" evidence="13">
    <location>
        <position position="23"/>
    </location>
    <ligand>
        <name>Mg(2+)</name>
        <dbReference type="ChEBI" id="CHEBI:18420"/>
    </ligand>
</feature>
<dbReference type="EC" id="3.1.3.18" evidence="6 13"/>
<evidence type="ECO:0000256" key="12">
    <source>
        <dbReference type="ARBA" id="ARBA00059247"/>
    </source>
</evidence>
<evidence type="ECO:0000256" key="7">
    <source>
        <dbReference type="ARBA" id="ARBA00022567"/>
    </source>
</evidence>
<evidence type="ECO:0000313" key="15">
    <source>
        <dbReference type="Proteomes" id="UP000216225"/>
    </source>
</evidence>
<dbReference type="PRINTS" id="PR00413">
    <property type="entry name" value="HADHALOGNASE"/>
</dbReference>
<dbReference type="Proteomes" id="UP000216225">
    <property type="component" value="Unassembled WGS sequence"/>
</dbReference>
<name>A0A3R7EEY5_9BURK</name>
<dbReference type="Gene3D" id="3.40.50.1000">
    <property type="entry name" value="HAD superfamily/HAD-like"/>
    <property type="match status" value="1"/>
</dbReference>
<dbReference type="NCBIfam" id="TIGR01449">
    <property type="entry name" value="PGP_bact"/>
    <property type="match status" value="1"/>
</dbReference>
<comment type="similarity">
    <text evidence="4 13">Belongs to the HAD-like hydrolase superfamily. CbbY/CbbZ/Gph/YieH family.</text>
</comment>
<dbReference type="NCBIfam" id="TIGR01509">
    <property type="entry name" value="HAD-SF-IA-v3"/>
    <property type="match status" value="1"/>
</dbReference>
<evidence type="ECO:0000256" key="5">
    <source>
        <dbReference type="ARBA" id="ARBA00011233"/>
    </source>
</evidence>
<dbReference type="InterPro" id="IPR036412">
    <property type="entry name" value="HAD-like_sf"/>
</dbReference>
<dbReference type="AlphaFoldDB" id="A0A3R7EEY5"/>
<dbReference type="GO" id="GO:0008967">
    <property type="term" value="F:phosphoglycolate phosphatase activity"/>
    <property type="evidence" value="ECO:0007669"/>
    <property type="project" value="UniProtKB-UniRule"/>
</dbReference>
<feature type="active site" description="Nucleophile" evidence="13">
    <location>
        <position position="21"/>
    </location>
</feature>
<feature type="binding site" evidence="13">
    <location>
        <position position="21"/>
    </location>
    <ligand>
        <name>Mg(2+)</name>
        <dbReference type="ChEBI" id="CHEBI:18420"/>
    </ligand>
</feature>
<evidence type="ECO:0000256" key="3">
    <source>
        <dbReference type="ARBA" id="ARBA00004818"/>
    </source>
</evidence>
<dbReference type="GO" id="GO:0046872">
    <property type="term" value="F:metal ion binding"/>
    <property type="evidence" value="ECO:0007669"/>
    <property type="project" value="UniProtKB-KW"/>
</dbReference>
<evidence type="ECO:0000256" key="2">
    <source>
        <dbReference type="ARBA" id="ARBA00001946"/>
    </source>
</evidence>
<evidence type="ECO:0000256" key="6">
    <source>
        <dbReference type="ARBA" id="ARBA00013078"/>
    </source>
</evidence>
<dbReference type="SFLD" id="SFLDS00003">
    <property type="entry name" value="Haloacid_Dehalogenase"/>
    <property type="match status" value="1"/>
</dbReference>
<evidence type="ECO:0000256" key="13">
    <source>
        <dbReference type="HAMAP-Rule" id="MF_00495"/>
    </source>
</evidence>
<comment type="caution">
    <text evidence="14">The sequence shown here is derived from an EMBL/GenBank/DDBJ whole genome shotgun (WGS) entry which is preliminary data.</text>
</comment>
<dbReference type="FunFam" id="3.40.50.1000:FF:000022">
    <property type="entry name" value="Phosphoglycolate phosphatase"/>
    <property type="match status" value="1"/>
</dbReference>
<dbReference type="InterPro" id="IPR023198">
    <property type="entry name" value="PGP-like_dom2"/>
</dbReference>
<comment type="function">
    <text evidence="12 13">Specifically catalyzes the dephosphorylation of 2-phosphoglycolate. Is involved in the dissimilation of the intracellular 2-phosphoglycolate formed during the DNA repair of 3'-phosphoglycolate ends, a major class of DNA lesions induced by oxidative stress.</text>
</comment>
<evidence type="ECO:0000256" key="11">
    <source>
        <dbReference type="ARBA" id="ARBA00023277"/>
    </source>
</evidence>
<dbReference type="GO" id="GO:0046295">
    <property type="term" value="P:glycolate biosynthetic process"/>
    <property type="evidence" value="ECO:0007669"/>
    <property type="project" value="UniProtKB-UniRule"/>
</dbReference>
<dbReference type="Pfam" id="PF00702">
    <property type="entry name" value="Hydrolase"/>
    <property type="match status" value="1"/>
</dbReference>
<dbReference type="UniPathway" id="UPA00865">
    <property type="reaction ID" value="UER00834"/>
</dbReference>
<feature type="binding site" evidence="13">
    <location>
        <position position="195"/>
    </location>
    <ligand>
        <name>Mg(2+)</name>
        <dbReference type="ChEBI" id="CHEBI:18420"/>
    </ligand>
</feature>